<organism evidence="1">
    <name type="scientific">bioreactor metagenome</name>
    <dbReference type="NCBI Taxonomy" id="1076179"/>
    <lineage>
        <taxon>unclassified sequences</taxon>
        <taxon>metagenomes</taxon>
        <taxon>ecological metagenomes</taxon>
    </lineage>
</organism>
<evidence type="ECO:0008006" key="2">
    <source>
        <dbReference type="Google" id="ProtNLM"/>
    </source>
</evidence>
<dbReference type="PANTHER" id="PTHR11669:SF8">
    <property type="entry name" value="DNA POLYMERASE III SUBUNIT DELTA"/>
    <property type="match status" value="1"/>
</dbReference>
<sequence>MQFSQLIEQHELINSLIRIADNKRVSHAQLLFGEESSKAFALALAYAQYLNCTNKVRFSADSNSLIIADSCGECLSCKKTSKLSHPDLHLIFPNTTTKKIDSKNSSELLLNEFREFVLNNKGVIKLNEWYDFLDVGNKQGLINVRDANNIIKSLSIKSYEAEYKIVIIWCVDKLHYEAAPKLLKTLEEPYENTLFLLITDDRENILPTIISRTQLIKVPKINQKNISDNKYMLLFIQWIRSCFYYRSNIADIIKIIETDIVKLGREEQKQFLSFSIEVFQNSFLLKTGLKNNNLLEDTDPTFRNNFPNYITENNIEKIYKEIDKSILHIERNGNAKIVFLDLSIQLGFLLMNN</sequence>
<comment type="caution">
    <text evidence="1">The sequence shown here is derived from an EMBL/GenBank/DDBJ whole genome shotgun (WGS) entry which is preliminary data.</text>
</comment>
<accession>A0A644TTJ4</accession>
<gene>
    <name evidence="1" type="ORF">SDC9_15710</name>
</gene>
<dbReference type="EMBL" id="VSSQ01000050">
    <property type="protein sequence ID" value="MPL69959.1"/>
    <property type="molecule type" value="Genomic_DNA"/>
</dbReference>
<dbReference type="GO" id="GO:0006261">
    <property type="term" value="P:DNA-templated DNA replication"/>
    <property type="evidence" value="ECO:0007669"/>
    <property type="project" value="TreeGrafter"/>
</dbReference>
<dbReference type="Pfam" id="PF13177">
    <property type="entry name" value="DNA_pol3_delta2"/>
    <property type="match status" value="1"/>
</dbReference>
<name>A0A644TTJ4_9ZZZZ</name>
<dbReference type="InterPro" id="IPR050238">
    <property type="entry name" value="DNA_Rep/Repair_Clamp_Loader"/>
</dbReference>
<proteinExistence type="predicted"/>
<dbReference type="InterPro" id="IPR027417">
    <property type="entry name" value="P-loop_NTPase"/>
</dbReference>
<dbReference type="AlphaFoldDB" id="A0A644TTJ4"/>
<dbReference type="Gene3D" id="3.40.50.300">
    <property type="entry name" value="P-loop containing nucleotide triphosphate hydrolases"/>
    <property type="match status" value="1"/>
</dbReference>
<dbReference type="SUPFAM" id="SSF52540">
    <property type="entry name" value="P-loop containing nucleoside triphosphate hydrolases"/>
    <property type="match status" value="1"/>
</dbReference>
<reference evidence="1" key="1">
    <citation type="submission" date="2019-08" db="EMBL/GenBank/DDBJ databases">
        <authorList>
            <person name="Kucharzyk K."/>
            <person name="Murdoch R.W."/>
            <person name="Higgins S."/>
            <person name="Loffler F."/>
        </authorList>
    </citation>
    <scope>NUCLEOTIDE SEQUENCE</scope>
</reference>
<evidence type="ECO:0000313" key="1">
    <source>
        <dbReference type="EMBL" id="MPL69959.1"/>
    </source>
</evidence>
<protein>
    <recommendedName>
        <fullName evidence="2">DNA polymerase III subunit delta</fullName>
    </recommendedName>
</protein>
<dbReference type="PANTHER" id="PTHR11669">
    <property type="entry name" value="REPLICATION FACTOR C / DNA POLYMERASE III GAMMA-TAU SUBUNIT"/>
    <property type="match status" value="1"/>
</dbReference>